<comment type="caution">
    <text evidence="6">The sequence shown here is derived from an EMBL/GenBank/DDBJ whole genome shotgun (WGS) entry which is preliminary data.</text>
</comment>
<evidence type="ECO:0000313" key="6">
    <source>
        <dbReference type="EMBL" id="ERK49072.1"/>
    </source>
</evidence>
<dbReference type="SUPFAM" id="SSF48498">
    <property type="entry name" value="Tetracyclin repressor-like, C-terminal domain"/>
    <property type="match status" value="1"/>
</dbReference>
<dbReference type="Gene3D" id="1.10.357.10">
    <property type="entry name" value="Tetracycline Repressor, domain 2"/>
    <property type="match status" value="1"/>
</dbReference>
<keyword evidence="1" id="KW-0805">Transcription regulation</keyword>
<dbReference type="InterPro" id="IPR049513">
    <property type="entry name" value="TetR_C_40"/>
</dbReference>
<dbReference type="EMBL" id="ACVN02000332">
    <property type="protein sequence ID" value="ERK49072.1"/>
    <property type="molecule type" value="Genomic_DNA"/>
</dbReference>
<evidence type="ECO:0000259" key="5">
    <source>
        <dbReference type="PROSITE" id="PS50977"/>
    </source>
</evidence>
<feature type="domain" description="HTH tetR-type" evidence="5">
    <location>
        <begin position="24"/>
        <end position="83"/>
    </location>
</feature>
<evidence type="ECO:0000256" key="1">
    <source>
        <dbReference type="ARBA" id="ARBA00023015"/>
    </source>
</evidence>
<dbReference type="AlphaFoldDB" id="U2REB0"/>
<dbReference type="GeneID" id="95361060"/>
<dbReference type="InterPro" id="IPR050109">
    <property type="entry name" value="HTH-type_TetR-like_transc_reg"/>
</dbReference>
<evidence type="ECO:0000313" key="7">
    <source>
        <dbReference type="Proteomes" id="UP000017052"/>
    </source>
</evidence>
<dbReference type="PANTHER" id="PTHR30055:SF234">
    <property type="entry name" value="HTH-TYPE TRANSCRIPTIONAL REGULATOR BETI"/>
    <property type="match status" value="1"/>
</dbReference>
<sequence>MNIVEAAGKAAGTVGKGRHGRRRAATRAALVQAAQQLIAEGRTDVPISTITELADVGFGSFYNHFKTKEQLFSVAFAEAMEGFSLTLGRLIKGVDDPARAVAIGFRVIGRVAEVAPGFASLVTRSGPASLLFDGALRQTSVHLIGRGIRSGRFSLPSAEVAYAAIGGSLLGVVSWLLSEPGESTEDVVDALAAGVLRMLGLPDDESELIAREELPECIPDESLAALATFVKAS</sequence>
<dbReference type="SUPFAM" id="SSF46689">
    <property type="entry name" value="Homeodomain-like"/>
    <property type="match status" value="1"/>
</dbReference>
<keyword evidence="2 4" id="KW-0238">DNA-binding</keyword>
<dbReference type="GO" id="GO:0003700">
    <property type="term" value="F:DNA-binding transcription factor activity"/>
    <property type="evidence" value="ECO:0007669"/>
    <property type="project" value="TreeGrafter"/>
</dbReference>
<dbReference type="InterPro" id="IPR001647">
    <property type="entry name" value="HTH_TetR"/>
</dbReference>
<evidence type="ECO:0000256" key="4">
    <source>
        <dbReference type="PROSITE-ProRule" id="PRU00335"/>
    </source>
</evidence>
<dbReference type="InterPro" id="IPR009057">
    <property type="entry name" value="Homeodomain-like_sf"/>
</dbReference>
<protein>
    <submittedName>
        <fullName evidence="6">Transcriptional regulator, TetR family</fullName>
    </submittedName>
</protein>
<evidence type="ECO:0000256" key="3">
    <source>
        <dbReference type="ARBA" id="ARBA00023163"/>
    </source>
</evidence>
<evidence type="ECO:0000256" key="2">
    <source>
        <dbReference type="ARBA" id="ARBA00023125"/>
    </source>
</evidence>
<dbReference type="RefSeq" id="WP_021798933.1">
    <property type="nucleotide sequence ID" value="NZ_ACVN02000332.1"/>
</dbReference>
<accession>U2REB0</accession>
<proteinExistence type="predicted"/>
<dbReference type="Proteomes" id="UP000017052">
    <property type="component" value="Unassembled WGS sequence"/>
</dbReference>
<keyword evidence="7" id="KW-1185">Reference proteome</keyword>
<dbReference type="PANTHER" id="PTHR30055">
    <property type="entry name" value="HTH-TYPE TRANSCRIPTIONAL REGULATOR RUTR"/>
    <property type="match status" value="1"/>
</dbReference>
<gene>
    <name evidence="6" type="ORF">HMPREF0682_1772</name>
</gene>
<organism evidence="6 7">
    <name type="scientific">Propionibacterium acidifaciens F0233</name>
    <dbReference type="NCBI Taxonomy" id="553198"/>
    <lineage>
        <taxon>Bacteria</taxon>
        <taxon>Bacillati</taxon>
        <taxon>Actinomycetota</taxon>
        <taxon>Actinomycetes</taxon>
        <taxon>Propionibacteriales</taxon>
        <taxon>Propionibacteriaceae</taxon>
        <taxon>Propionibacterium</taxon>
    </lineage>
</organism>
<dbReference type="Pfam" id="PF00440">
    <property type="entry name" value="TetR_N"/>
    <property type="match status" value="1"/>
</dbReference>
<dbReference type="Pfam" id="PF21306">
    <property type="entry name" value="TetR_C_40"/>
    <property type="match status" value="1"/>
</dbReference>
<reference evidence="6" key="1">
    <citation type="submission" date="2013-08" db="EMBL/GenBank/DDBJ databases">
        <authorList>
            <person name="Durkin A.S."/>
            <person name="Haft D.R."/>
            <person name="McCorrison J."/>
            <person name="Torralba M."/>
            <person name="Gillis M."/>
            <person name="Haft D.H."/>
            <person name="Methe B."/>
            <person name="Sutton G."/>
            <person name="Nelson K.E."/>
        </authorList>
    </citation>
    <scope>NUCLEOTIDE SEQUENCE [LARGE SCALE GENOMIC DNA]</scope>
    <source>
        <strain evidence="6">F0233</strain>
    </source>
</reference>
<keyword evidence="3" id="KW-0804">Transcription</keyword>
<dbReference type="InterPro" id="IPR036271">
    <property type="entry name" value="Tet_transcr_reg_TetR-rel_C_sf"/>
</dbReference>
<name>U2REB0_9ACTN</name>
<dbReference type="GO" id="GO:0000976">
    <property type="term" value="F:transcription cis-regulatory region binding"/>
    <property type="evidence" value="ECO:0007669"/>
    <property type="project" value="TreeGrafter"/>
</dbReference>
<dbReference type="PROSITE" id="PS50977">
    <property type="entry name" value="HTH_TETR_2"/>
    <property type="match status" value="1"/>
</dbReference>
<feature type="DNA-binding region" description="H-T-H motif" evidence="4">
    <location>
        <begin position="46"/>
        <end position="65"/>
    </location>
</feature>